<feature type="transmembrane region" description="Helical" evidence="6">
    <location>
        <begin position="369"/>
        <end position="393"/>
    </location>
</feature>
<feature type="region of interest" description="Disordered" evidence="5">
    <location>
        <begin position="1"/>
        <end position="57"/>
    </location>
</feature>
<reference evidence="8" key="1">
    <citation type="submission" date="2020-03" db="EMBL/GenBank/DDBJ databases">
        <title>Site-based positive gene gene selection in Geosmithia morbida across the United States reveals a broad range of putative effectors and factors for local host and environmental adapation.</title>
        <authorList>
            <person name="Onufrak A."/>
            <person name="Murdoch R.W."/>
            <person name="Gazis R."/>
            <person name="Huff M."/>
            <person name="Staton M."/>
            <person name="Klingeman W."/>
            <person name="Hadziabdic D."/>
        </authorList>
    </citation>
    <scope>NUCLEOTIDE SEQUENCE</scope>
    <source>
        <strain evidence="8">1262</strain>
    </source>
</reference>
<dbReference type="GeneID" id="55973567"/>
<name>A0A9P4YTN6_9HYPO</name>
<accession>A0A9P4YTN6</accession>
<feature type="compositionally biased region" description="Basic and acidic residues" evidence="5">
    <location>
        <begin position="1"/>
        <end position="11"/>
    </location>
</feature>
<feature type="domain" description="Amino acid permease/ SLC12A" evidence="7">
    <location>
        <begin position="85"/>
        <end position="469"/>
    </location>
</feature>
<dbReference type="Pfam" id="PF00324">
    <property type="entry name" value="AA_permease"/>
    <property type="match status" value="1"/>
</dbReference>
<feature type="transmembrane region" description="Helical" evidence="6">
    <location>
        <begin position="163"/>
        <end position="183"/>
    </location>
</feature>
<dbReference type="EMBL" id="JAANYQ010000009">
    <property type="protein sequence ID" value="KAF4122352.1"/>
    <property type="molecule type" value="Genomic_DNA"/>
</dbReference>
<feature type="transmembrane region" description="Helical" evidence="6">
    <location>
        <begin position="66"/>
        <end position="85"/>
    </location>
</feature>
<gene>
    <name evidence="8" type="ORF">GMORB2_7344</name>
</gene>
<feature type="transmembrane region" description="Helical" evidence="6">
    <location>
        <begin position="203"/>
        <end position="225"/>
    </location>
</feature>
<evidence type="ECO:0000256" key="6">
    <source>
        <dbReference type="SAM" id="Phobius"/>
    </source>
</evidence>
<evidence type="ECO:0000256" key="1">
    <source>
        <dbReference type="ARBA" id="ARBA00004141"/>
    </source>
</evidence>
<feature type="transmembrane region" description="Helical" evidence="6">
    <location>
        <begin position="97"/>
        <end position="123"/>
    </location>
</feature>
<evidence type="ECO:0000259" key="7">
    <source>
        <dbReference type="Pfam" id="PF00324"/>
    </source>
</evidence>
<feature type="transmembrane region" description="Helical" evidence="6">
    <location>
        <begin position="298"/>
        <end position="317"/>
    </location>
</feature>
<dbReference type="InterPro" id="IPR050524">
    <property type="entry name" value="APC_YAT"/>
</dbReference>
<dbReference type="Proteomes" id="UP000749293">
    <property type="component" value="Unassembled WGS sequence"/>
</dbReference>
<evidence type="ECO:0000256" key="3">
    <source>
        <dbReference type="ARBA" id="ARBA00022989"/>
    </source>
</evidence>
<comment type="subcellular location">
    <subcellularLocation>
        <location evidence="1">Membrane</location>
        <topology evidence="1">Multi-pass membrane protein</topology>
    </subcellularLocation>
</comment>
<feature type="transmembrane region" description="Helical" evidence="6">
    <location>
        <begin position="448"/>
        <end position="468"/>
    </location>
</feature>
<evidence type="ECO:0000256" key="5">
    <source>
        <dbReference type="SAM" id="MobiDB-lite"/>
    </source>
</evidence>
<dbReference type="AlphaFoldDB" id="A0A9P4YTN6"/>
<keyword evidence="4 6" id="KW-0472">Membrane</keyword>
<feature type="transmembrane region" description="Helical" evidence="6">
    <location>
        <begin position="414"/>
        <end position="436"/>
    </location>
</feature>
<dbReference type="OrthoDB" id="3900342at2759"/>
<dbReference type="GO" id="GO:0015171">
    <property type="term" value="F:amino acid transmembrane transporter activity"/>
    <property type="evidence" value="ECO:0007669"/>
    <property type="project" value="TreeGrafter"/>
</dbReference>
<dbReference type="Gene3D" id="1.20.1740.10">
    <property type="entry name" value="Amino acid/polyamine transporter I"/>
    <property type="match status" value="1"/>
</dbReference>
<evidence type="ECO:0000313" key="8">
    <source>
        <dbReference type="EMBL" id="KAF4122352.1"/>
    </source>
</evidence>
<dbReference type="RefSeq" id="XP_035321004.1">
    <property type="nucleotide sequence ID" value="XM_035469309.1"/>
</dbReference>
<feature type="transmembrane region" description="Helical" evidence="6">
    <location>
        <begin position="338"/>
        <end position="357"/>
    </location>
</feature>
<evidence type="ECO:0000313" key="9">
    <source>
        <dbReference type="Proteomes" id="UP000749293"/>
    </source>
</evidence>
<feature type="transmembrane region" description="Helical" evidence="6">
    <location>
        <begin position="245"/>
        <end position="262"/>
    </location>
</feature>
<keyword evidence="3 6" id="KW-1133">Transmembrane helix</keyword>
<dbReference type="PANTHER" id="PTHR43341">
    <property type="entry name" value="AMINO ACID PERMEASE"/>
    <property type="match status" value="1"/>
</dbReference>
<evidence type="ECO:0000256" key="2">
    <source>
        <dbReference type="ARBA" id="ARBA00022692"/>
    </source>
</evidence>
<dbReference type="PANTHER" id="PTHR43341:SF26">
    <property type="entry name" value="GENERAL AMINO ACID PERMEASE AGP3"/>
    <property type="match status" value="1"/>
</dbReference>
<dbReference type="InterPro" id="IPR004841">
    <property type="entry name" value="AA-permease/SLC12A_dom"/>
</dbReference>
<feature type="transmembrane region" description="Helical" evidence="6">
    <location>
        <begin position="129"/>
        <end position="151"/>
    </location>
</feature>
<protein>
    <recommendedName>
        <fullName evidence="7">Amino acid permease/ SLC12A domain-containing protein</fullName>
    </recommendedName>
</protein>
<sequence length="517" mass="56569">MAGFGKFDDSNRAQYPDDGQADYSYETANYDSGNLEQGGGDGRGSRSASLHDPDSGVKRGLKNRHLSMMALAGIIGPGLLVGAGAERMVDRSFSVAVGWNYFIIWAFVLANEYNIVCSILTYWTPDVPLWGWFLILWTLFLGFQLLGINAFGEAEFWLALVKLLGLTAYFVFAIIYAAGGLIGQSESVGFRYWRDPGAFNDEGFRGVATVFVFCSTFYAGVESVAIAATETRNPGIAVPQAIRQVFWRIIFVYMGSAFFFGLTCPANAEGLAGSGAKALQSPMTIAIRTAGWEGGVHLINAFILVTCVSAINSSIYVGSRTVLYMAQSGKAPRILGWVNSHGVPVWAILLTNAVGSISMMNVSTGSATAYSYIVSLSGVSTFLVWGSISFIHIRFRRAWSVQNRDVNDMPYRGLFWPFNAYFGLVANLFLALVQGWTTLSPFSAPDFVVAYILFPVSGLIYLVCKIYWRGSDKIKRAHEIDLDSGRRVDLDRKDVGPTTVGDTKPALTVLKKAWAWL</sequence>
<dbReference type="GO" id="GO:0016020">
    <property type="term" value="C:membrane"/>
    <property type="evidence" value="ECO:0007669"/>
    <property type="project" value="UniProtKB-SubCell"/>
</dbReference>
<keyword evidence="2 6" id="KW-0812">Transmembrane</keyword>
<proteinExistence type="predicted"/>
<evidence type="ECO:0000256" key="4">
    <source>
        <dbReference type="ARBA" id="ARBA00023136"/>
    </source>
</evidence>
<dbReference type="PIRSF" id="PIRSF006060">
    <property type="entry name" value="AA_transporter"/>
    <property type="match status" value="1"/>
</dbReference>
<comment type="caution">
    <text evidence="8">The sequence shown here is derived from an EMBL/GenBank/DDBJ whole genome shotgun (WGS) entry which is preliminary data.</text>
</comment>
<keyword evidence="9" id="KW-1185">Reference proteome</keyword>
<feature type="compositionally biased region" description="Polar residues" evidence="5">
    <location>
        <begin position="26"/>
        <end position="35"/>
    </location>
</feature>
<organism evidence="8 9">
    <name type="scientific">Geosmithia morbida</name>
    <dbReference type="NCBI Taxonomy" id="1094350"/>
    <lineage>
        <taxon>Eukaryota</taxon>
        <taxon>Fungi</taxon>
        <taxon>Dikarya</taxon>
        <taxon>Ascomycota</taxon>
        <taxon>Pezizomycotina</taxon>
        <taxon>Sordariomycetes</taxon>
        <taxon>Hypocreomycetidae</taxon>
        <taxon>Hypocreales</taxon>
        <taxon>Bionectriaceae</taxon>
        <taxon>Geosmithia</taxon>
    </lineage>
</organism>